<feature type="domain" description="PapC-like C-terminal" evidence="12">
    <location>
        <begin position="829"/>
        <end position="890"/>
    </location>
</feature>
<keyword evidence="9" id="KW-1029">Fimbrium biogenesis</keyword>
<evidence type="ECO:0000259" key="13">
    <source>
        <dbReference type="Pfam" id="PF13954"/>
    </source>
</evidence>
<feature type="domain" description="PapC N-terminal" evidence="13">
    <location>
        <begin position="90"/>
        <end position="240"/>
    </location>
</feature>
<evidence type="ECO:0000256" key="1">
    <source>
        <dbReference type="ARBA" id="ARBA00004571"/>
    </source>
</evidence>
<evidence type="ECO:0000256" key="11">
    <source>
        <dbReference type="SAM" id="SignalP"/>
    </source>
</evidence>
<dbReference type="PANTHER" id="PTHR30451:SF20">
    <property type="entry name" value="FIMBRIAE USHER"/>
    <property type="match status" value="1"/>
</dbReference>
<name>A0AAQ0BQM6_BURGL</name>
<evidence type="ECO:0000256" key="2">
    <source>
        <dbReference type="ARBA" id="ARBA00008064"/>
    </source>
</evidence>
<evidence type="ECO:0000256" key="7">
    <source>
        <dbReference type="ARBA" id="ARBA00023136"/>
    </source>
</evidence>
<dbReference type="Gene3D" id="2.60.40.2070">
    <property type="match status" value="1"/>
</dbReference>
<evidence type="ECO:0000256" key="6">
    <source>
        <dbReference type="ARBA" id="ARBA00022729"/>
    </source>
</evidence>
<dbReference type="InterPro" id="IPR018030">
    <property type="entry name" value="Fimbrial_membr_usher_CS"/>
</dbReference>
<keyword evidence="5 9" id="KW-0812">Transmembrane</keyword>
<dbReference type="InterPro" id="IPR025949">
    <property type="entry name" value="PapC-like_C"/>
</dbReference>
<evidence type="ECO:0000313" key="14">
    <source>
        <dbReference type="EMBL" id="QPQ90924.1"/>
    </source>
</evidence>
<dbReference type="Gene3D" id="3.10.20.410">
    <property type="match status" value="1"/>
</dbReference>
<dbReference type="Gene3D" id="2.60.40.2610">
    <property type="entry name" value="Outer membrane usher protein FimD, plug domain"/>
    <property type="match status" value="1"/>
</dbReference>
<dbReference type="GO" id="GO:0015473">
    <property type="term" value="F:fimbrial usher porin activity"/>
    <property type="evidence" value="ECO:0007669"/>
    <property type="project" value="InterPro"/>
</dbReference>
<dbReference type="PANTHER" id="PTHR30451">
    <property type="entry name" value="OUTER MEMBRANE USHER PROTEIN"/>
    <property type="match status" value="1"/>
</dbReference>
<reference evidence="14 16" key="1">
    <citation type="submission" date="2020-12" db="EMBL/GenBank/DDBJ databases">
        <title>FDA dAtabase for Regulatory Grade micrObial Sequences (FDA-ARGOS): Supporting development and validation of Infectious Disease Dx tests.</title>
        <authorList>
            <person name="Minogue T."/>
            <person name="Wolcott M."/>
            <person name="Wasieloski L."/>
            <person name="Aguilar W."/>
            <person name="Moore D."/>
            <person name="Jaissle J."/>
            <person name="Tallon L."/>
            <person name="Sadzewicz L."/>
            <person name="Zhao X."/>
            <person name="Boylan J."/>
            <person name="Ott S."/>
            <person name="Bowen H."/>
            <person name="Vavikolanu K."/>
            <person name="Mehta A."/>
            <person name="Aluvathingal J."/>
            <person name="Nadendla S."/>
            <person name="Yan Y."/>
            <person name="Sichtig H."/>
        </authorList>
    </citation>
    <scope>NUCLEOTIDE SEQUENCE [LARGE SCALE GENOMIC DNA]</scope>
    <source>
        <strain evidence="14 16">FDAARGOS_949</strain>
    </source>
</reference>
<dbReference type="InterPro" id="IPR025885">
    <property type="entry name" value="PapC_N"/>
</dbReference>
<keyword evidence="17" id="KW-1185">Reference proteome</keyword>
<protein>
    <submittedName>
        <fullName evidence="14">Fimbrial biogenesis outer membrane usher protein</fullName>
    </submittedName>
</protein>
<feature type="signal peptide" evidence="11">
    <location>
        <begin position="1"/>
        <end position="25"/>
    </location>
</feature>
<dbReference type="RefSeq" id="WP_012733023.1">
    <property type="nucleotide sequence ID" value="NZ_CP021075.1"/>
</dbReference>
<dbReference type="FunFam" id="2.60.40.3110:FF:000001">
    <property type="entry name" value="Putative fimbrial outer membrane usher"/>
    <property type="match status" value="1"/>
</dbReference>
<dbReference type="Gene3D" id="2.60.40.3110">
    <property type="match status" value="1"/>
</dbReference>
<dbReference type="Pfam" id="PF00577">
    <property type="entry name" value="Usher"/>
    <property type="match status" value="1"/>
</dbReference>
<evidence type="ECO:0000256" key="5">
    <source>
        <dbReference type="ARBA" id="ARBA00022692"/>
    </source>
</evidence>
<keyword evidence="8 9" id="KW-0998">Cell outer membrane</keyword>
<evidence type="ECO:0000313" key="16">
    <source>
        <dbReference type="Proteomes" id="UP000594892"/>
    </source>
</evidence>
<sequence>MCRSPLARAAVLAFGCCVWHPDAIAAGCSSDGSGSGDCAASAAFRSPGAPESAGETSSPGARAARGIEPPAAIKYAATADKPGQVAQAVQFNPKFFTGDVTDLSRFTHGNPVAPGSYPVDLSVNGNSRGRYEVLFQAVPNSDVAAPCFTLSDFDRMGVNTDRLIERLEAAGRKGLDTSAAASMCIPFSKALPGGTALFNTADLKLDLTVPQVDMLNQASGYVDPSRWDSGIDAGFVQYNVASYTSHQSGTGSDLSSVYLGLRTGLNVKGWRLRQWSNANWQNRGAGSHWQSVALFAQHDLTALKSQLTIGDSSTSGDVFDSFDLRGIQIASDDRMLPDSVRFYAPVVRGVAETNARVTVRQNRTILTETSVPPGPFALSDLPATGYGGDLEVTIMESDGRQRSFRVPFASVPQLLRPGISRFSIATGMYRDQVLDIHPWVAQAVFQRGLSNLITAYAGAQFSEGYRSGLLGIAFNTRIGAFALDLTMARVELPGRLDGGTGYSTRISYSKVVPGARTNLSIAAYRYSSSRFYSLRDAIDARHQMSGGERLYGYRARSRVQVNINQPLGSVSSLYISGSSQNYWGGNHGYDLDYQVGFSSTFRNIGYSLYAQRSRLEDARISTQVGLNLTIPLGRADSTRHRPFDYLTSSLTRSSGGNNTMQLAASGNSSDAAQSLSYGIDASRVVNDGDRIVGIGGNATYRAPFGTYNVNASFGNQTRQAALTVDGAVVMHSGGITLSPPLGQAFALVEAKGAKGGRLVNGLGARIDGNGYAVVTSLMPYRVNTVALDSRDVPLEVELANTSAEVVPRAESLVKVKIATKLGRPIFADVEDEQGKAMPMGTELFDHSGKSVGIVGQGGLAYLRGLEGRGELRVRWGRRDDEQCVTRYAMPDDDKVVGDSKGGSHAIVARIKLSCDPSLVWASPSRSETRSVTTTGVSQ</sequence>
<dbReference type="Pfam" id="PF13953">
    <property type="entry name" value="PapC_C"/>
    <property type="match status" value="1"/>
</dbReference>
<dbReference type="PROSITE" id="PS01151">
    <property type="entry name" value="FIMBRIAL_USHER"/>
    <property type="match status" value="1"/>
</dbReference>
<evidence type="ECO:0000256" key="3">
    <source>
        <dbReference type="ARBA" id="ARBA00022448"/>
    </source>
</evidence>
<dbReference type="InterPro" id="IPR042186">
    <property type="entry name" value="FimD_plug_dom"/>
</dbReference>
<dbReference type="Pfam" id="PF13954">
    <property type="entry name" value="PapC_N"/>
    <property type="match status" value="1"/>
</dbReference>
<dbReference type="EMBL" id="CP065600">
    <property type="protein sequence ID" value="QPQ90924.1"/>
    <property type="molecule type" value="Genomic_DNA"/>
</dbReference>
<keyword evidence="3 9" id="KW-0813">Transport</keyword>
<dbReference type="InterPro" id="IPR043142">
    <property type="entry name" value="PapC-like_C_sf"/>
</dbReference>
<proteinExistence type="inferred from homology"/>
<gene>
    <name evidence="14" type="ORF">I6H06_04130</name>
    <name evidence="15" type="ORF">NFI99_00650</name>
</gene>
<evidence type="ECO:0000256" key="9">
    <source>
        <dbReference type="RuleBase" id="RU003884"/>
    </source>
</evidence>
<accession>A0AAQ0BQM6</accession>
<evidence type="ECO:0000256" key="4">
    <source>
        <dbReference type="ARBA" id="ARBA00022452"/>
    </source>
</evidence>
<dbReference type="EMBL" id="CP099583">
    <property type="protein sequence ID" value="USS43038.1"/>
    <property type="molecule type" value="Genomic_DNA"/>
</dbReference>
<dbReference type="GO" id="GO:0009297">
    <property type="term" value="P:pilus assembly"/>
    <property type="evidence" value="ECO:0007669"/>
    <property type="project" value="InterPro"/>
</dbReference>
<comment type="similarity">
    <text evidence="2 9">Belongs to the fimbrial export usher family.</text>
</comment>
<dbReference type="GO" id="GO:0009279">
    <property type="term" value="C:cell outer membrane"/>
    <property type="evidence" value="ECO:0007669"/>
    <property type="project" value="UniProtKB-SubCell"/>
</dbReference>
<feature type="chain" id="PRO_5042960113" evidence="11">
    <location>
        <begin position="26"/>
        <end position="938"/>
    </location>
</feature>
<reference evidence="15" key="2">
    <citation type="submission" date="2022-06" db="EMBL/GenBank/DDBJ databases">
        <title>Draft genome sequence of Burkholderia glumae strain GR20004 isolated from rice panicle showing bacterial panicle blight.</title>
        <authorList>
            <person name="Choi S.Y."/>
            <person name="Lee Y.H."/>
        </authorList>
    </citation>
    <scope>NUCLEOTIDE SEQUENCE</scope>
    <source>
        <strain evidence="15">GR20004</strain>
    </source>
</reference>
<feature type="region of interest" description="Disordered" evidence="10">
    <location>
        <begin position="39"/>
        <end position="64"/>
    </location>
</feature>
<keyword evidence="4" id="KW-1134">Transmembrane beta strand</keyword>
<evidence type="ECO:0000313" key="15">
    <source>
        <dbReference type="EMBL" id="USS43038.1"/>
    </source>
</evidence>
<dbReference type="Proteomes" id="UP000594892">
    <property type="component" value="Chromosome 1"/>
</dbReference>
<keyword evidence="6 11" id="KW-0732">Signal</keyword>
<evidence type="ECO:0000256" key="10">
    <source>
        <dbReference type="SAM" id="MobiDB-lite"/>
    </source>
</evidence>
<organism evidence="14 16">
    <name type="scientific">Burkholderia glumae</name>
    <name type="common">Pseudomonas glumae</name>
    <dbReference type="NCBI Taxonomy" id="337"/>
    <lineage>
        <taxon>Bacteria</taxon>
        <taxon>Pseudomonadati</taxon>
        <taxon>Pseudomonadota</taxon>
        <taxon>Betaproteobacteria</taxon>
        <taxon>Burkholderiales</taxon>
        <taxon>Burkholderiaceae</taxon>
        <taxon>Burkholderia</taxon>
    </lineage>
</organism>
<evidence type="ECO:0000256" key="8">
    <source>
        <dbReference type="ARBA" id="ARBA00023237"/>
    </source>
</evidence>
<dbReference type="GeneID" id="45693584"/>
<dbReference type="InterPro" id="IPR037224">
    <property type="entry name" value="PapC_N_sf"/>
</dbReference>
<dbReference type="Proteomes" id="UP001056386">
    <property type="component" value="Chromosome 2"/>
</dbReference>
<evidence type="ECO:0000259" key="12">
    <source>
        <dbReference type="Pfam" id="PF13953"/>
    </source>
</evidence>
<dbReference type="InterPro" id="IPR000015">
    <property type="entry name" value="Fimb_usher"/>
</dbReference>
<dbReference type="SUPFAM" id="SSF141729">
    <property type="entry name" value="FimD N-terminal domain-like"/>
    <property type="match status" value="1"/>
</dbReference>
<evidence type="ECO:0000313" key="17">
    <source>
        <dbReference type="Proteomes" id="UP001056386"/>
    </source>
</evidence>
<comment type="subcellular location">
    <subcellularLocation>
        <location evidence="1 9">Cell outer membrane</location>
        <topology evidence="1 9">Multi-pass membrane protein</topology>
    </subcellularLocation>
</comment>
<keyword evidence="7 9" id="KW-0472">Membrane</keyword>
<dbReference type="AlphaFoldDB" id="A0AAQ0BQM6"/>